<evidence type="ECO:0000259" key="1">
    <source>
        <dbReference type="Pfam" id="PF17803"/>
    </source>
</evidence>
<name>A0A6C2CC44_9RHOO</name>
<accession>A0A6C2CC44</accession>
<keyword evidence="3" id="KW-1185">Reference proteome</keyword>
<evidence type="ECO:0000313" key="2">
    <source>
        <dbReference type="EMBL" id="TYC51581.1"/>
    </source>
</evidence>
<dbReference type="AlphaFoldDB" id="A0A6C2CC44"/>
<feature type="domain" description="RapA2 cadherin-like" evidence="1">
    <location>
        <begin position="147"/>
        <end position="215"/>
    </location>
</feature>
<dbReference type="Gene3D" id="2.60.40.10">
    <property type="entry name" value="Immunoglobulins"/>
    <property type="match status" value="3"/>
</dbReference>
<dbReference type="Pfam" id="PF17803">
    <property type="entry name" value="Cadherin_4"/>
    <property type="match status" value="1"/>
</dbReference>
<dbReference type="InterPro" id="IPR010221">
    <property type="entry name" value="VCBS_dom"/>
</dbReference>
<gene>
    <name evidence="2" type="ORF">ETQ85_24225</name>
</gene>
<evidence type="ECO:0000313" key="3">
    <source>
        <dbReference type="Proteomes" id="UP000389128"/>
    </source>
</evidence>
<dbReference type="NCBIfam" id="TIGR01965">
    <property type="entry name" value="VCBS_repeat"/>
    <property type="match status" value="3"/>
</dbReference>
<dbReference type="EMBL" id="SDKK01000040">
    <property type="protein sequence ID" value="TYC51581.1"/>
    <property type="molecule type" value="Genomic_DNA"/>
</dbReference>
<proteinExistence type="predicted"/>
<feature type="non-terminal residue" evidence="2">
    <location>
        <position position="272"/>
    </location>
</feature>
<organism evidence="2 3">
    <name type="scientific">Zoogloea oleivorans</name>
    <dbReference type="NCBI Taxonomy" id="1552750"/>
    <lineage>
        <taxon>Bacteria</taxon>
        <taxon>Pseudomonadati</taxon>
        <taxon>Pseudomonadota</taxon>
        <taxon>Betaproteobacteria</taxon>
        <taxon>Rhodocyclales</taxon>
        <taxon>Zoogloeaceae</taxon>
        <taxon>Zoogloea</taxon>
    </lineage>
</organism>
<comment type="caution">
    <text evidence="2">The sequence shown here is derived from an EMBL/GenBank/DDBJ whole genome shotgun (WGS) entry which is preliminary data.</text>
</comment>
<dbReference type="InterPro" id="IPR040853">
    <property type="entry name" value="RapA2_cadherin-like"/>
</dbReference>
<dbReference type="InterPro" id="IPR013783">
    <property type="entry name" value="Ig-like_fold"/>
</dbReference>
<reference evidence="2 3" key="1">
    <citation type="submission" date="2019-01" db="EMBL/GenBank/DDBJ databases">
        <title>Zoogloea oleivorans genome sequencing and assembly.</title>
        <authorList>
            <person name="Tancsics A."/>
            <person name="Farkas M."/>
            <person name="Kriszt B."/>
            <person name="Maroti G."/>
            <person name="Horvath B."/>
        </authorList>
    </citation>
    <scope>NUCLEOTIDE SEQUENCE [LARGE SCALE GENOMIC DNA]</scope>
    <source>
        <strain evidence="2 3">Buc</strain>
    </source>
</reference>
<protein>
    <recommendedName>
        <fullName evidence="1">RapA2 cadherin-like domain-containing protein</fullName>
    </recommendedName>
</protein>
<sequence length="272" mass="27675">MPGTFGSFSIDTSGHWSYTLDNGNPLVQGLADGDTRSESFTVKSIDGTESTVVVTILGQNEIIGAPGVGIVKEDNPITTGGTLTASGGATFVPQPTTPGTYGNLSLNPDGNWTYTLNNPASVVQSLGEGQTRTETFPVSLSDGTTSTITITVVGTNDPAIVTPGSGSVTEDSILSTGGTLTVTDPDAGEAGFRPQTNVVGTYGSFTLDAAGNWTYTLNNANLDVQNLGLGDTLSENFPVQSTDGTPSSVAITIIGTNDGPVATPDTATTNED</sequence>
<dbReference type="Proteomes" id="UP000389128">
    <property type="component" value="Unassembled WGS sequence"/>
</dbReference>